<dbReference type="Proteomes" id="UP000027138">
    <property type="component" value="Unassembled WGS sequence"/>
</dbReference>
<evidence type="ECO:0000313" key="2">
    <source>
        <dbReference type="Proteomes" id="UP000027138"/>
    </source>
</evidence>
<sequence>MHGDIKASFDTIVFEDLDDLEYSRDMHPRFEKVITRKLELFIMNKRALIDIYIRFDKETVWYDKRRQRKGIDFKELGFDLDSIYTGSALWTILRTNFEEVRLEVLGILRAMLRSVLKA</sequence>
<keyword evidence="2" id="KW-1185">Reference proteome</keyword>
<dbReference type="EMBL" id="KK914399">
    <property type="protein sequence ID" value="KDP37518.1"/>
    <property type="molecule type" value="Genomic_DNA"/>
</dbReference>
<dbReference type="AlphaFoldDB" id="A0A067KR74"/>
<protein>
    <submittedName>
        <fullName evidence="1">Uncharacterized protein</fullName>
    </submittedName>
</protein>
<name>A0A067KR74_JATCU</name>
<organism evidence="1 2">
    <name type="scientific">Jatropha curcas</name>
    <name type="common">Barbados nut</name>
    <dbReference type="NCBI Taxonomy" id="180498"/>
    <lineage>
        <taxon>Eukaryota</taxon>
        <taxon>Viridiplantae</taxon>
        <taxon>Streptophyta</taxon>
        <taxon>Embryophyta</taxon>
        <taxon>Tracheophyta</taxon>
        <taxon>Spermatophyta</taxon>
        <taxon>Magnoliopsida</taxon>
        <taxon>eudicotyledons</taxon>
        <taxon>Gunneridae</taxon>
        <taxon>Pentapetalae</taxon>
        <taxon>rosids</taxon>
        <taxon>fabids</taxon>
        <taxon>Malpighiales</taxon>
        <taxon>Euphorbiaceae</taxon>
        <taxon>Crotonoideae</taxon>
        <taxon>Jatropheae</taxon>
        <taxon>Jatropha</taxon>
    </lineage>
</organism>
<accession>A0A067KR74</accession>
<reference evidence="1 2" key="1">
    <citation type="journal article" date="2014" name="PLoS ONE">
        <title>Global Analysis of Gene Expression Profiles in Physic Nut (Jatropha curcas L.) Seedlings Exposed to Salt Stress.</title>
        <authorList>
            <person name="Zhang L."/>
            <person name="Zhang C."/>
            <person name="Wu P."/>
            <person name="Chen Y."/>
            <person name="Li M."/>
            <person name="Jiang H."/>
            <person name="Wu G."/>
        </authorList>
    </citation>
    <scope>NUCLEOTIDE SEQUENCE [LARGE SCALE GENOMIC DNA]</scope>
    <source>
        <strain evidence="2">cv. GZQX0401</strain>
        <tissue evidence="1">Young leaves</tissue>
    </source>
</reference>
<proteinExistence type="predicted"/>
<gene>
    <name evidence="1" type="ORF">JCGZ_05957</name>
</gene>
<evidence type="ECO:0000313" key="1">
    <source>
        <dbReference type="EMBL" id="KDP37518.1"/>
    </source>
</evidence>